<evidence type="ECO:0000259" key="6">
    <source>
        <dbReference type="Pfam" id="PF13186"/>
    </source>
</evidence>
<evidence type="ECO:0000256" key="3">
    <source>
        <dbReference type="ARBA" id="ARBA00023004"/>
    </source>
</evidence>
<dbReference type="PANTHER" id="PTHR11228:SF7">
    <property type="entry name" value="PQQA PEPTIDE CYCLASE"/>
    <property type="match status" value="1"/>
</dbReference>
<accession>A0A383C6Z3</accession>
<dbReference type="InterPro" id="IPR013785">
    <property type="entry name" value="Aldolase_TIM"/>
</dbReference>
<feature type="domain" description="Radical SAM core" evidence="5">
    <location>
        <begin position="4"/>
        <end position="132"/>
    </location>
</feature>
<dbReference type="InterPro" id="IPR050377">
    <property type="entry name" value="Radical_SAM_PqqE_MftC-like"/>
</dbReference>
<protein>
    <recommendedName>
        <fullName evidence="8">Radical SAM core domain-containing protein</fullName>
    </recommendedName>
</protein>
<dbReference type="AlphaFoldDB" id="A0A383C6Z3"/>
<keyword evidence="4" id="KW-0411">Iron-sulfur</keyword>
<dbReference type="GO" id="GO:0051536">
    <property type="term" value="F:iron-sulfur cluster binding"/>
    <property type="evidence" value="ECO:0007669"/>
    <property type="project" value="UniProtKB-KW"/>
</dbReference>
<feature type="non-terminal residue" evidence="7">
    <location>
        <position position="242"/>
    </location>
</feature>
<dbReference type="GO" id="GO:0046872">
    <property type="term" value="F:metal ion binding"/>
    <property type="evidence" value="ECO:0007669"/>
    <property type="project" value="UniProtKB-KW"/>
</dbReference>
<dbReference type="EMBL" id="UINC01206515">
    <property type="protein sequence ID" value="SVE28177.1"/>
    <property type="molecule type" value="Genomic_DNA"/>
</dbReference>
<dbReference type="Pfam" id="PF13186">
    <property type="entry name" value="SPASM"/>
    <property type="match status" value="1"/>
</dbReference>
<dbReference type="Gene3D" id="3.20.20.70">
    <property type="entry name" value="Aldolase class I"/>
    <property type="match status" value="1"/>
</dbReference>
<keyword evidence="2" id="KW-0479">Metal-binding</keyword>
<keyword evidence="3" id="KW-0408">Iron</keyword>
<name>A0A383C6Z3_9ZZZZ</name>
<keyword evidence="1" id="KW-0949">S-adenosyl-L-methionine</keyword>
<evidence type="ECO:0000313" key="7">
    <source>
        <dbReference type="EMBL" id="SVE28177.1"/>
    </source>
</evidence>
<evidence type="ECO:0000256" key="2">
    <source>
        <dbReference type="ARBA" id="ARBA00022723"/>
    </source>
</evidence>
<gene>
    <name evidence="7" type="ORF">METZ01_LOCUS481031</name>
</gene>
<evidence type="ECO:0000256" key="1">
    <source>
        <dbReference type="ARBA" id="ARBA00022691"/>
    </source>
</evidence>
<evidence type="ECO:0000256" key="4">
    <source>
        <dbReference type="ARBA" id="ARBA00023014"/>
    </source>
</evidence>
<dbReference type="Pfam" id="PF04055">
    <property type="entry name" value="Radical_SAM"/>
    <property type="match status" value="1"/>
</dbReference>
<dbReference type="InterPro" id="IPR058240">
    <property type="entry name" value="rSAM_sf"/>
</dbReference>
<dbReference type="PANTHER" id="PTHR11228">
    <property type="entry name" value="RADICAL SAM DOMAIN PROTEIN"/>
    <property type="match status" value="1"/>
</dbReference>
<evidence type="ECO:0000259" key="5">
    <source>
        <dbReference type="Pfam" id="PF04055"/>
    </source>
</evidence>
<dbReference type="SFLD" id="SFLDG01067">
    <property type="entry name" value="SPASM/twitch_domain_containing"/>
    <property type="match status" value="1"/>
</dbReference>
<dbReference type="CDD" id="cd21109">
    <property type="entry name" value="SPASM"/>
    <property type="match status" value="1"/>
</dbReference>
<evidence type="ECO:0008006" key="8">
    <source>
        <dbReference type="Google" id="ProtNLM"/>
    </source>
</evidence>
<dbReference type="GO" id="GO:0003824">
    <property type="term" value="F:catalytic activity"/>
    <property type="evidence" value="ECO:0007669"/>
    <property type="project" value="InterPro"/>
</dbReference>
<dbReference type="SFLD" id="SFLDS00029">
    <property type="entry name" value="Radical_SAM"/>
    <property type="match status" value="1"/>
</dbReference>
<proteinExistence type="predicted"/>
<dbReference type="SUPFAM" id="SSF102114">
    <property type="entry name" value="Radical SAM enzymes"/>
    <property type="match status" value="1"/>
</dbReference>
<feature type="non-terminal residue" evidence="7">
    <location>
        <position position="1"/>
    </location>
</feature>
<dbReference type="InterPro" id="IPR007197">
    <property type="entry name" value="rSAM"/>
</dbReference>
<feature type="domain" description="4Fe4S-binding SPASM" evidence="6">
    <location>
        <begin position="208"/>
        <end position="241"/>
    </location>
</feature>
<dbReference type="InterPro" id="IPR023885">
    <property type="entry name" value="4Fe4S-binding_SPASM_dom"/>
</dbReference>
<reference evidence="7" key="1">
    <citation type="submission" date="2018-05" db="EMBL/GenBank/DDBJ databases">
        <authorList>
            <person name="Lanie J.A."/>
            <person name="Ng W.-L."/>
            <person name="Kazmierczak K.M."/>
            <person name="Andrzejewski T.M."/>
            <person name="Davidsen T.M."/>
            <person name="Wayne K.J."/>
            <person name="Tettelin H."/>
            <person name="Glass J.I."/>
            <person name="Rusch D."/>
            <person name="Podicherti R."/>
            <person name="Tsui H.-C.T."/>
            <person name="Winkler M.E."/>
        </authorList>
    </citation>
    <scope>NUCLEOTIDE SEQUENCE</scope>
</reference>
<dbReference type="CDD" id="cd01335">
    <property type="entry name" value="Radical_SAM"/>
    <property type="match status" value="1"/>
</dbReference>
<sequence length="242" mass="27866">EITIELTNNCSASCVMCPRELQTRKIERMTDDVWRKTIDDAFAHDIKVLDLCGYGDVFLDKDVFRKLDYAKSLNPDFHVYVSTTGAVMSPRKFEQTLEYVDTLKFSIYGTTKDVYEKMMEGCDFEKSISNIMGYLEFQAGSSSAAYTIANYIVMEENAHQLQDWIDIWEPKMDEVYVWKPHNWVDGRNYRDMSGMTQSTCRRPLDGPLNIASNGDAHVCCYDFNKVLTVGNIREQSIDEILS</sequence>
<organism evidence="7">
    <name type="scientific">marine metagenome</name>
    <dbReference type="NCBI Taxonomy" id="408172"/>
    <lineage>
        <taxon>unclassified sequences</taxon>
        <taxon>metagenomes</taxon>
        <taxon>ecological metagenomes</taxon>
    </lineage>
</organism>